<dbReference type="OrthoDB" id="10487342at2759"/>
<dbReference type="GeneID" id="19957375"/>
<dbReference type="InterPro" id="IPR035992">
    <property type="entry name" value="Ricin_B-like_lectins"/>
</dbReference>
<dbReference type="SUPFAM" id="SSF50370">
    <property type="entry name" value="Ricin B-like lectins"/>
    <property type="match status" value="1"/>
</dbReference>
<dbReference type="Pfam" id="PF00652">
    <property type="entry name" value="Ricin_B_lectin"/>
    <property type="match status" value="1"/>
</dbReference>
<organism evidence="2 3">
    <name type="scientific">Saprolegnia diclina (strain VS20)</name>
    <dbReference type="NCBI Taxonomy" id="1156394"/>
    <lineage>
        <taxon>Eukaryota</taxon>
        <taxon>Sar</taxon>
        <taxon>Stramenopiles</taxon>
        <taxon>Oomycota</taxon>
        <taxon>Saprolegniomycetes</taxon>
        <taxon>Saprolegniales</taxon>
        <taxon>Saprolegniaceae</taxon>
        <taxon>Saprolegnia</taxon>
    </lineage>
</organism>
<dbReference type="PROSITE" id="PS50231">
    <property type="entry name" value="RICIN_B_LECTIN"/>
    <property type="match status" value="1"/>
</dbReference>
<gene>
    <name evidence="2" type="ORF">SDRG_16648</name>
</gene>
<dbReference type="InterPro" id="IPR000772">
    <property type="entry name" value="Ricin_B_lectin"/>
</dbReference>
<dbReference type="Gene3D" id="2.80.10.50">
    <property type="match status" value="1"/>
</dbReference>
<keyword evidence="3" id="KW-1185">Reference proteome</keyword>
<feature type="non-terminal residue" evidence="2">
    <location>
        <position position="1"/>
    </location>
</feature>
<dbReference type="VEuPathDB" id="FungiDB:SDRG_16648"/>
<dbReference type="AlphaFoldDB" id="T0R7M7"/>
<dbReference type="RefSeq" id="XP_008621086.1">
    <property type="nucleotide sequence ID" value="XM_008622864.1"/>
</dbReference>
<accession>T0R7M7</accession>
<sequence length="131" mass="14262">YFDSCANVPSTVRLVTKRNAYLYQANSGLFAGANSDDINRLFVYNAATQTLQAQGNGQCLGVYMSGNSPVLQLRACDSSANLKWSIDAATRKVKTLNNICLDVDPTNASRAAQVWTCFANNDNQVIDVVPY</sequence>
<proteinExistence type="predicted"/>
<evidence type="ECO:0000313" key="2">
    <source>
        <dbReference type="EMBL" id="EQC25477.1"/>
    </source>
</evidence>
<name>T0R7M7_SAPDV</name>
<protein>
    <recommendedName>
        <fullName evidence="1">Ricin B lectin domain-containing protein</fullName>
    </recommendedName>
</protein>
<feature type="domain" description="Ricin B lectin" evidence="1">
    <location>
        <begin position="39"/>
        <end position="124"/>
    </location>
</feature>
<evidence type="ECO:0000259" key="1">
    <source>
        <dbReference type="Pfam" id="PF00652"/>
    </source>
</evidence>
<evidence type="ECO:0000313" key="3">
    <source>
        <dbReference type="Proteomes" id="UP000030762"/>
    </source>
</evidence>
<reference evidence="2 3" key="1">
    <citation type="submission" date="2012-04" db="EMBL/GenBank/DDBJ databases">
        <title>The Genome Sequence of Saprolegnia declina VS20.</title>
        <authorList>
            <consortium name="The Broad Institute Genome Sequencing Platform"/>
            <person name="Russ C."/>
            <person name="Nusbaum C."/>
            <person name="Tyler B."/>
            <person name="van West P."/>
            <person name="Dieguez-Uribeondo J."/>
            <person name="de Bruijn I."/>
            <person name="Tripathy S."/>
            <person name="Jiang R."/>
            <person name="Young S.K."/>
            <person name="Zeng Q."/>
            <person name="Gargeya S."/>
            <person name="Fitzgerald M."/>
            <person name="Haas B."/>
            <person name="Abouelleil A."/>
            <person name="Alvarado L."/>
            <person name="Arachchi H.M."/>
            <person name="Berlin A."/>
            <person name="Chapman S.B."/>
            <person name="Goldberg J."/>
            <person name="Griggs A."/>
            <person name="Gujja S."/>
            <person name="Hansen M."/>
            <person name="Howarth C."/>
            <person name="Imamovic A."/>
            <person name="Larimer J."/>
            <person name="McCowen C."/>
            <person name="Montmayeur A."/>
            <person name="Murphy C."/>
            <person name="Neiman D."/>
            <person name="Pearson M."/>
            <person name="Priest M."/>
            <person name="Roberts A."/>
            <person name="Saif S."/>
            <person name="Shea T."/>
            <person name="Sisk P."/>
            <person name="Sykes S."/>
            <person name="Wortman J."/>
            <person name="Nusbaum C."/>
            <person name="Birren B."/>
        </authorList>
    </citation>
    <scope>NUCLEOTIDE SEQUENCE [LARGE SCALE GENOMIC DNA]</scope>
    <source>
        <strain evidence="2 3">VS20</strain>
    </source>
</reference>
<dbReference type="OMA" id="VWDCTEY"/>
<dbReference type="Proteomes" id="UP000030762">
    <property type="component" value="Unassembled WGS sequence"/>
</dbReference>
<dbReference type="InParanoid" id="T0R7M7"/>
<dbReference type="EMBL" id="JH767274">
    <property type="protein sequence ID" value="EQC25477.1"/>
    <property type="molecule type" value="Genomic_DNA"/>
</dbReference>